<accession>A0A101HNC6</accession>
<keyword evidence="5" id="KW-0547">Nucleotide-binding</keyword>
<evidence type="ECO:0000256" key="5">
    <source>
        <dbReference type="ARBA" id="ARBA00022741"/>
    </source>
</evidence>
<evidence type="ECO:0000313" key="12">
    <source>
        <dbReference type="Proteomes" id="UP000054092"/>
    </source>
</evidence>
<organism evidence="11 12">
    <name type="scientific">Mesotoga prima</name>
    <dbReference type="NCBI Taxonomy" id="1184387"/>
    <lineage>
        <taxon>Bacteria</taxon>
        <taxon>Thermotogati</taxon>
        <taxon>Thermotogota</taxon>
        <taxon>Thermotogae</taxon>
        <taxon>Kosmotogales</taxon>
        <taxon>Kosmotogaceae</taxon>
        <taxon>Mesotoga</taxon>
    </lineage>
</organism>
<keyword evidence="7" id="KW-0067">ATP-binding</keyword>
<evidence type="ECO:0000256" key="8">
    <source>
        <dbReference type="ARBA" id="ARBA00022975"/>
    </source>
</evidence>
<dbReference type="SUPFAM" id="SSF53633">
    <property type="entry name" value="Carbamate kinase-like"/>
    <property type="match status" value="1"/>
</dbReference>
<keyword evidence="6 11" id="KW-0418">Kinase</keyword>
<dbReference type="GO" id="GO:0006225">
    <property type="term" value="P:UDP biosynthetic process"/>
    <property type="evidence" value="ECO:0007669"/>
    <property type="project" value="TreeGrafter"/>
</dbReference>
<dbReference type="PANTHER" id="PTHR42833:SF4">
    <property type="entry name" value="URIDYLATE KINASE PUMPKIN, CHLOROPLASTIC"/>
    <property type="match status" value="1"/>
</dbReference>
<comment type="caution">
    <text evidence="11">The sequence shown here is derived from an EMBL/GenBank/DDBJ whole genome shotgun (WGS) entry which is preliminary data.</text>
</comment>
<dbReference type="EMBL" id="LGGP01000209">
    <property type="protein sequence ID" value="KUK80072.1"/>
    <property type="molecule type" value="Genomic_DNA"/>
</dbReference>
<evidence type="ECO:0000259" key="10">
    <source>
        <dbReference type="Pfam" id="PF00696"/>
    </source>
</evidence>
<comment type="pathway">
    <text evidence="1">Pyrimidine metabolism; CTP biosynthesis via de novo pathway; UDP from UMP (UMPK route): step 1/1.</text>
</comment>
<evidence type="ECO:0000256" key="4">
    <source>
        <dbReference type="ARBA" id="ARBA00022679"/>
    </source>
</evidence>
<reference evidence="12" key="1">
    <citation type="journal article" date="2015" name="MBio">
        <title>Genome-Resolved Metagenomic Analysis Reveals Roles for Candidate Phyla and Other Microbial Community Members in Biogeochemical Transformations in Oil Reservoirs.</title>
        <authorList>
            <person name="Hu P."/>
            <person name="Tom L."/>
            <person name="Singh A."/>
            <person name="Thomas B.C."/>
            <person name="Baker B.J."/>
            <person name="Piceno Y.M."/>
            <person name="Andersen G.L."/>
            <person name="Banfield J.F."/>
        </authorList>
    </citation>
    <scope>NUCLEOTIDE SEQUENCE [LARGE SCALE GENOMIC DNA]</scope>
</reference>
<name>A0A101HNC6_9BACT</name>
<dbReference type="EC" id="2.7.4.22" evidence="3"/>
<evidence type="ECO:0000256" key="6">
    <source>
        <dbReference type="ARBA" id="ARBA00022777"/>
    </source>
</evidence>
<gene>
    <name evidence="11" type="ORF">XD94_1184</name>
</gene>
<dbReference type="GO" id="GO:0005524">
    <property type="term" value="F:ATP binding"/>
    <property type="evidence" value="ECO:0007669"/>
    <property type="project" value="UniProtKB-KW"/>
</dbReference>
<evidence type="ECO:0000313" key="11">
    <source>
        <dbReference type="EMBL" id="KUK80072.1"/>
    </source>
</evidence>
<evidence type="ECO:0000256" key="9">
    <source>
        <dbReference type="ARBA" id="ARBA00032092"/>
    </source>
</evidence>
<evidence type="ECO:0000256" key="7">
    <source>
        <dbReference type="ARBA" id="ARBA00022840"/>
    </source>
</evidence>
<protein>
    <recommendedName>
        <fullName evidence="3">UMP kinase</fullName>
        <ecNumber evidence="3">2.7.4.22</ecNumber>
    </recommendedName>
    <alternativeName>
        <fullName evidence="9">Uridine monophosphate kinase</fullName>
    </alternativeName>
</protein>
<dbReference type="PANTHER" id="PTHR42833">
    <property type="entry name" value="URIDYLATE KINASE"/>
    <property type="match status" value="1"/>
</dbReference>
<keyword evidence="8" id="KW-0665">Pyrimidine biosynthesis</keyword>
<dbReference type="Proteomes" id="UP000054092">
    <property type="component" value="Unassembled WGS sequence"/>
</dbReference>
<proteinExistence type="inferred from homology"/>
<comment type="similarity">
    <text evidence="2">Belongs to the UMP kinase family.</text>
</comment>
<feature type="non-terminal residue" evidence="11">
    <location>
        <position position="1"/>
    </location>
</feature>
<dbReference type="InterPro" id="IPR001048">
    <property type="entry name" value="Asp/Glu/Uridylate_kinase"/>
</dbReference>
<evidence type="ECO:0000256" key="3">
    <source>
        <dbReference type="ARBA" id="ARBA00012899"/>
    </source>
</evidence>
<dbReference type="InterPro" id="IPR036393">
    <property type="entry name" value="AceGlu_kinase-like_sf"/>
</dbReference>
<dbReference type="Pfam" id="PF00696">
    <property type="entry name" value="AA_kinase"/>
    <property type="match status" value="1"/>
</dbReference>
<dbReference type="GO" id="GO:0033862">
    <property type="term" value="F:UMP kinase activity"/>
    <property type="evidence" value="ECO:0007669"/>
    <property type="project" value="UniProtKB-EC"/>
</dbReference>
<dbReference type="Gene3D" id="3.40.1160.10">
    <property type="entry name" value="Acetylglutamate kinase-like"/>
    <property type="match status" value="1"/>
</dbReference>
<dbReference type="PATRIC" id="fig|1184387.3.peg.1622"/>
<keyword evidence="4" id="KW-0808">Transferase</keyword>
<sequence length="72" mass="8054">YSKDPKLNGDAKKIDRTTFSEAIRDQLNVMDMEAFSICQRYGLPVRVIDFFIKGNLFDAIIGGKTGTVVLPD</sequence>
<dbReference type="AlphaFoldDB" id="A0A101HNC6"/>
<feature type="domain" description="Aspartate/glutamate/uridylate kinase" evidence="10">
    <location>
        <begin position="1"/>
        <end position="49"/>
    </location>
</feature>
<evidence type="ECO:0000256" key="2">
    <source>
        <dbReference type="ARBA" id="ARBA00007614"/>
    </source>
</evidence>
<evidence type="ECO:0000256" key="1">
    <source>
        <dbReference type="ARBA" id="ARBA00004791"/>
    </source>
</evidence>